<feature type="chain" id="PRO_5007573481" evidence="1">
    <location>
        <begin position="21"/>
        <end position="167"/>
    </location>
</feature>
<sequence length="167" mass="18033">MRALVIIALLALGSALPLKAAADIKSYKEWKTERVLGTQTRITSIKNQIDTRKAVRAAVVSQDPNLRAGRGTLEAASTGDYTVEKLERQLKMEQYNLELAQDLSVTDYFAGYLTKVQNKKAAFAEVAGKLSAEEVAELMNAYANSVFGAHASDLPASAVNIEKASGK</sequence>
<comment type="caution">
    <text evidence="2">The sequence shown here is derived from an EMBL/GenBank/DDBJ whole genome shotgun (WGS) entry which is preliminary data.</text>
</comment>
<dbReference type="AlphaFoldDB" id="A0A150WQQ8"/>
<proteinExistence type="predicted"/>
<organism evidence="2 3">
    <name type="scientific">Bdellovibrio bacteriovorus</name>
    <dbReference type="NCBI Taxonomy" id="959"/>
    <lineage>
        <taxon>Bacteria</taxon>
        <taxon>Pseudomonadati</taxon>
        <taxon>Bdellovibrionota</taxon>
        <taxon>Bdellovibrionia</taxon>
        <taxon>Bdellovibrionales</taxon>
        <taxon>Pseudobdellovibrionaceae</taxon>
        <taxon>Bdellovibrio</taxon>
    </lineage>
</organism>
<dbReference type="EMBL" id="LUKE01000001">
    <property type="protein sequence ID" value="KYG66821.1"/>
    <property type="molecule type" value="Genomic_DNA"/>
</dbReference>
<feature type="signal peptide" evidence="1">
    <location>
        <begin position="1"/>
        <end position="20"/>
    </location>
</feature>
<evidence type="ECO:0000256" key="1">
    <source>
        <dbReference type="SAM" id="SignalP"/>
    </source>
</evidence>
<name>A0A150WQQ8_BDEBC</name>
<keyword evidence="3" id="KW-1185">Reference proteome</keyword>
<keyword evidence="1" id="KW-0732">Signal</keyword>
<dbReference type="Proteomes" id="UP000075320">
    <property type="component" value="Unassembled WGS sequence"/>
</dbReference>
<evidence type="ECO:0000313" key="2">
    <source>
        <dbReference type="EMBL" id="KYG66821.1"/>
    </source>
</evidence>
<evidence type="ECO:0000313" key="3">
    <source>
        <dbReference type="Proteomes" id="UP000075320"/>
    </source>
</evidence>
<dbReference type="RefSeq" id="WP_061834399.1">
    <property type="nucleotide sequence ID" value="NZ_LUKE01000001.1"/>
</dbReference>
<protein>
    <submittedName>
        <fullName evidence="2">Uncharacterized protein</fullName>
    </submittedName>
</protein>
<reference evidence="2 3" key="1">
    <citation type="submission" date="2016-03" db="EMBL/GenBank/DDBJ databases">
        <authorList>
            <person name="Ploux O."/>
        </authorList>
    </citation>
    <scope>NUCLEOTIDE SEQUENCE [LARGE SCALE GENOMIC DNA]</scope>
    <source>
        <strain evidence="2 3">R0</strain>
    </source>
</reference>
<accession>A0A150WQQ8</accession>
<gene>
    <name evidence="2" type="ORF">AZI86_07220</name>
</gene>
<dbReference type="OrthoDB" id="5293025at2"/>